<name>A0A420U200_GIBIN</name>
<evidence type="ECO:0000259" key="8">
    <source>
        <dbReference type="Pfam" id="PF20684"/>
    </source>
</evidence>
<dbReference type="EMBL" id="MRDB01000004">
    <property type="protein sequence ID" value="RKL47811.1"/>
    <property type="molecule type" value="Genomic_DNA"/>
</dbReference>
<evidence type="ECO:0000313" key="9">
    <source>
        <dbReference type="EMBL" id="RKL47811.1"/>
    </source>
</evidence>
<feature type="transmembrane region" description="Helical" evidence="7">
    <location>
        <begin position="52"/>
        <end position="73"/>
    </location>
</feature>
<proteinExistence type="inferred from homology"/>
<dbReference type="AlphaFoldDB" id="A0A420U200"/>
<dbReference type="Proteomes" id="UP000283569">
    <property type="component" value="Unassembled WGS sequence"/>
</dbReference>
<accession>A0A420U200</accession>
<keyword evidence="3 7" id="KW-1133">Transmembrane helix</keyword>
<evidence type="ECO:0000313" key="10">
    <source>
        <dbReference type="Proteomes" id="UP000283569"/>
    </source>
</evidence>
<dbReference type="GO" id="GO:0016020">
    <property type="term" value="C:membrane"/>
    <property type="evidence" value="ECO:0007669"/>
    <property type="project" value="UniProtKB-SubCell"/>
</dbReference>
<comment type="similarity">
    <text evidence="5">Belongs to the SAT4 family.</text>
</comment>
<dbReference type="PANTHER" id="PTHR33048">
    <property type="entry name" value="PTH11-LIKE INTEGRAL MEMBRANE PROTEIN (AFU_ORTHOLOGUE AFUA_5G11245)"/>
    <property type="match status" value="1"/>
</dbReference>
<evidence type="ECO:0000256" key="6">
    <source>
        <dbReference type="SAM" id="MobiDB-lite"/>
    </source>
</evidence>
<evidence type="ECO:0000256" key="4">
    <source>
        <dbReference type="ARBA" id="ARBA00023136"/>
    </source>
</evidence>
<evidence type="ECO:0000256" key="5">
    <source>
        <dbReference type="ARBA" id="ARBA00038359"/>
    </source>
</evidence>
<feature type="transmembrane region" description="Helical" evidence="7">
    <location>
        <begin position="214"/>
        <end position="233"/>
    </location>
</feature>
<feature type="region of interest" description="Disordered" evidence="6">
    <location>
        <begin position="710"/>
        <end position="758"/>
    </location>
</feature>
<organism evidence="9 10">
    <name type="scientific">Gibberella intermedia</name>
    <name type="common">Bulb rot disease fungus</name>
    <name type="synonym">Fusarium proliferatum</name>
    <dbReference type="NCBI Taxonomy" id="948311"/>
    <lineage>
        <taxon>Eukaryota</taxon>
        <taxon>Fungi</taxon>
        <taxon>Dikarya</taxon>
        <taxon>Ascomycota</taxon>
        <taxon>Pezizomycotina</taxon>
        <taxon>Sordariomycetes</taxon>
        <taxon>Hypocreomycetidae</taxon>
        <taxon>Hypocreales</taxon>
        <taxon>Nectriaceae</taxon>
        <taxon>Fusarium</taxon>
        <taxon>Fusarium fujikuroi species complex</taxon>
    </lineage>
</organism>
<dbReference type="InterPro" id="IPR052337">
    <property type="entry name" value="SAT4-like"/>
</dbReference>
<dbReference type="Pfam" id="PF20684">
    <property type="entry name" value="Fung_rhodopsin"/>
    <property type="match status" value="1"/>
</dbReference>
<dbReference type="PANTHER" id="PTHR33048:SF42">
    <property type="entry name" value="INTEGRAL MEMBRANE PROTEIN"/>
    <property type="match status" value="1"/>
</dbReference>
<feature type="transmembrane region" description="Helical" evidence="7">
    <location>
        <begin position="133"/>
        <end position="155"/>
    </location>
</feature>
<evidence type="ECO:0000256" key="3">
    <source>
        <dbReference type="ARBA" id="ARBA00022989"/>
    </source>
</evidence>
<evidence type="ECO:0000256" key="2">
    <source>
        <dbReference type="ARBA" id="ARBA00022692"/>
    </source>
</evidence>
<sequence>MAAATPSPEYLAETRGPMIRTVTWLSVIFPILFVGLRVYTRLFVRKVFGLDDWVILLSLILLICYGAIIEAAVQKGLGRHIEWVLTFAPQDAVPVALLGQVSQPFVVMSCALGKTSFSISLMRLAAQRFIHRFLWFIVVTMLTLHILISIIVFVHCEDPRTTWNPAIVSKCWHPNAYLGVLYFIGAYSAATDFILALLPWAMLWNLNMKNKEKFGVAVAMSLGVFAGAIAVIKCTKLKANATSTDPTYDVGELLLTACAENALIIMAACIPTLRPMLRKVFPSSAKSSENSHRLKNMNNIMFVPKNKAGQWSALIETEAHPDHNSDNQSDKSILKEHRGTMNDQGNAGPAGGPAMSPDSSLSVSIIGTASTSEPFKDRNGDFAWGIKLHHHCQTIFTGPLHIETGSHKEWTFNIPVPLYADPKVNNGRQNCSYIPLETTDHELPPSYVLGDGRVERTSACIQYVIEAKLTVEVHGETEVFEATIPFKVIPLTTDAPIADFQSRRIRYPRKISTQSLIPGSEDLKLSSLQKIRKNFSFSSDPDLAFDVFVDVPRIIQLDNPTPISIKLLVAPDWQKTSPIIQNVPQEVKIRTVHIWIVTETSLNGIFGARRTEVDLGVVQALNKLNTKLRIPFKRQWEPIDVGKLSGLRIGLQDTGFPQEWNFAQSGFTHSFCTYNMMVTHGIKWRVEGEIAGVKFDVGGEADLLILKPSDDRVRPEGMDGGSSRTAEAEAEAEVQRDESWIRPPVEEAAPAYRNLDGT</sequence>
<feature type="region of interest" description="Disordered" evidence="6">
    <location>
        <begin position="339"/>
        <end position="361"/>
    </location>
</feature>
<comment type="subcellular location">
    <subcellularLocation>
        <location evidence="1">Membrane</location>
        <topology evidence="1">Multi-pass membrane protein</topology>
    </subcellularLocation>
</comment>
<evidence type="ECO:0000256" key="7">
    <source>
        <dbReference type="SAM" id="Phobius"/>
    </source>
</evidence>
<dbReference type="InterPro" id="IPR049326">
    <property type="entry name" value="Rhodopsin_dom_fungi"/>
</dbReference>
<evidence type="ECO:0000256" key="1">
    <source>
        <dbReference type="ARBA" id="ARBA00004141"/>
    </source>
</evidence>
<feature type="transmembrane region" description="Helical" evidence="7">
    <location>
        <begin position="22"/>
        <end position="40"/>
    </location>
</feature>
<keyword evidence="2 7" id="KW-0812">Transmembrane</keyword>
<keyword evidence="4 7" id="KW-0472">Membrane</keyword>
<gene>
    <name evidence="9" type="ORF">BFJ72_g2042</name>
</gene>
<comment type="caution">
    <text evidence="9">The sequence shown here is derived from an EMBL/GenBank/DDBJ whole genome shotgun (WGS) entry which is preliminary data.</text>
</comment>
<protein>
    <recommendedName>
        <fullName evidence="8">Rhodopsin domain-containing protein</fullName>
    </recommendedName>
</protein>
<feature type="domain" description="Rhodopsin" evidence="8">
    <location>
        <begin position="36"/>
        <end position="279"/>
    </location>
</feature>
<reference evidence="9 10" key="1">
    <citation type="journal article" date="2018" name="Sci. Rep.">
        <title>Characterisation of pathogen-specific regions and novel effector candidates in Fusarium oxysporum f. sp. cepae.</title>
        <authorList>
            <person name="Armitage A.D."/>
            <person name="Taylor A."/>
            <person name="Sobczyk M.K."/>
            <person name="Baxter L."/>
            <person name="Greenfield B.P."/>
            <person name="Bates H.J."/>
            <person name="Wilson F."/>
            <person name="Jackson A.C."/>
            <person name="Ott S."/>
            <person name="Harrison R.J."/>
            <person name="Clarkson J.P."/>
        </authorList>
    </citation>
    <scope>NUCLEOTIDE SEQUENCE [LARGE SCALE GENOMIC DNA]</scope>
    <source>
        <strain evidence="9 10">Fp_A8</strain>
    </source>
</reference>
<feature type="transmembrane region" description="Helical" evidence="7">
    <location>
        <begin position="175"/>
        <end position="202"/>
    </location>
</feature>